<feature type="domain" description="L,D-TPase catalytic" evidence="8">
    <location>
        <begin position="168"/>
        <end position="276"/>
    </location>
</feature>
<dbReference type="GO" id="GO:0071972">
    <property type="term" value="F:peptidoglycan L,D-transpeptidase activity"/>
    <property type="evidence" value="ECO:0007669"/>
    <property type="project" value="TreeGrafter"/>
</dbReference>
<protein>
    <submittedName>
        <fullName evidence="9">L,D-transpeptidase</fullName>
    </submittedName>
</protein>
<evidence type="ECO:0000313" key="9">
    <source>
        <dbReference type="EMBL" id="PSJ37722.1"/>
    </source>
</evidence>
<dbReference type="GO" id="GO:0016740">
    <property type="term" value="F:transferase activity"/>
    <property type="evidence" value="ECO:0007669"/>
    <property type="project" value="UniProtKB-KW"/>
</dbReference>
<dbReference type="CDD" id="cd16913">
    <property type="entry name" value="YkuD_like"/>
    <property type="match status" value="1"/>
</dbReference>
<comment type="similarity">
    <text evidence="2">Belongs to the YkuD family.</text>
</comment>
<evidence type="ECO:0000256" key="1">
    <source>
        <dbReference type="ARBA" id="ARBA00004752"/>
    </source>
</evidence>
<dbReference type="PANTHER" id="PTHR30582">
    <property type="entry name" value="L,D-TRANSPEPTIDASE"/>
    <property type="match status" value="1"/>
</dbReference>
<keyword evidence="5 7" id="KW-0573">Peptidoglycan synthesis</keyword>
<dbReference type="InterPro" id="IPR050979">
    <property type="entry name" value="LD-transpeptidase"/>
</dbReference>
<dbReference type="Proteomes" id="UP000241167">
    <property type="component" value="Unassembled WGS sequence"/>
</dbReference>
<feature type="active site" description="Nucleophile" evidence="7">
    <location>
        <position position="252"/>
    </location>
</feature>
<gene>
    <name evidence="9" type="ORF">C7I55_21950</name>
</gene>
<dbReference type="GO" id="GO:0018104">
    <property type="term" value="P:peptidoglycan-protein cross-linking"/>
    <property type="evidence" value="ECO:0007669"/>
    <property type="project" value="TreeGrafter"/>
</dbReference>
<name>A0A2P7QID2_9SPHN</name>
<dbReference type="GO" id="GO:0071555">
    <property type="term" value="P:cell wall organization"/>
    <property type="evidence" value="ECO:0007669"/>
    <property type="project" value="UniProtKB-UniRule"/>
</dbReference>
<dbReference type="InterPro" id="IPR038063">
    <property type="entry name" value="Transpep_catalytic_dom"/>
</dbReference>
<evidence type="ECO:0000259" key="8">
    <source>
        <dbReference type="PROSITE" id="PS52029"/>
    </source>
</evidence>
<dbReference type="GO" id="GO:0005576">
    <property type="term" value="C:extracellular region"/>
    <property type="evidence" value="ECO:0007669"/>
    <property type="project" value="TreeGrafter"/>
</dbReference>
<proteinExistence type="inferred from homology"/>
<keyword evidence="3" id="KW-0808">Transferase</keyword>
<reference evidence="9 10" key="1">
    <citation type="submission" date="2018-03" db="EMBL/GenBank/DDBJ databases">
        <title>The draft genome of Sphingosinicella sp. GL-C-18.</title>
        <authorList>
            <person name="Liu L."/>
            <person name="Li L."/>
            <person name="Liang L."/>
            <person name="Zhang X."/>
            <person name="Wang T."/>
        </authorList>
    </citation>
    <scope>NUCLEOTIDE SEQUENCE [LARGE SCALE GENOMIC DNA]</scope>
    <source>
        <strain evidence="9 10">GL-C-18</strain>
    </source>
</reference>
<dbReference type="PROSITE" id="PS52029">
    <property type="entry name" value="LD_TPASE"/>
    <property type="match status" value="1"/>
</dbReference>
<feature type="active site" description="Proton donor/acceptor" evidence="7">
    <location>
        <position position="239"/>
    </location>
</feature>
<accession>A0A2P7QID2</accession>
<dbReference type="AlphaFoldDB" id="A0A2P7QID2"/>
<evidence type="ECO:0000256" key="4">
    <source>
        <dbReference type="ARBA" id="ARBA00022960"/>
    </source>
</evidence>
<evidence type="ECO:0000256" key="2">
    <source>
        <dbReference type="ARBA" id="ARBA00005992"/>
    </source>
</evidence>
<dbReference type="InterPro" id="IPR005490">
    <property type="entry name" value="LD_TPept_cat_dom"/>
</dbReference>
<organism evidence="9 10">
    <name type="scientific">Allosphingosinicella deserti</name>
    <dbReference type="NCBI Taxonomy" id="2116704"/>
    <lineage>
        <taxon>Bacteria</taxon>
        <taxon>Pseudomonadati</taxon>
        <taxon>Pseudomonadota</taxon>
        <taxon>Alphaproteobacteria</taxon>
        <taxon>Sphingomonadales</taxon>
        <taxon>Sphingomonadaceae</taxon>
        <taxon>Allosphingosinicella</taxon>
    </lineage>
</organism>
<dbReference type="UniPathway" id="UPA00219"/>
<keyword evidence="4 7" id="KW-0133">Cell shape</keyword>
<evidence type="ECO:0000256" key="3">
    <source>
        <dbReference type="ARBA" id="ARBA00022679"/>
    </source>
</evidence>
<evidence type="ECO:0000256" key="5">
    <source>
        <dbReference type="ARBA" id="ARBA00022984"/>
    </source>
</evidence>
<evidence type="ECO:0000256" key="6">
    <source>
        <dbReference type="ARBA" id="ARBA00023316"/>
    </source>
</evidence>
<dbReference type="PANTHER" id="PTHR30582:SF2">
    <property type="entry name" value="L,D-TRANSPEPTIDASE YCIB-RELATED"/>
    <property type="match status" value="1"/>
</dbReference>
<dbReference type="Gene3D" id="2.40.440.10">
    <property type="entry name" value="L,D-transpeptidase catalytic domain-like"/>
    <property type="match status" value="1"/>
</dbReference>
<dbReference type="SUPFAM" id="SSF141523">
    <property type="entry name" value="L,D-transpeptidase catalytic domain-like"/>
    <property type="match status" value="1"/>
</dbReference>
<comment type="caution">
    <text evidence="9">The sequence shown here is derived from an EMBL/GenBank/DDBJ whole genome shotgun (WGS) entry which is preliminary data.</text>
</comment>
<dbReference type="EMBL" id="PXYI01000008">
    <property type="protein sequence ID" value="PSJ37722.1"/>
    <property type="molecule type" value="Genomic_DNA"/>
</dbReference>
<evidence type="ECO:0000256" key="7">
    <source>
        <dbReference type="PROSITE-ProRule" id="PRU01373"/>
    </source>
</evidence>
<evidence type="ECO:0000313" key="10">
    <source>
        <dbReference type="Proteomes" id="UP000241167"/>
    </source>
</evidence>
<comment type="pathway">
    <text evidence="1 7">Cell wall biogenesis; peptidoglycan biosynthesis.</text>
</comment>
<dbReference type="Pfam" id="PF03734">
    <property type="entry name" value="YkuD"/>
    <property type="match status" value="1"/>
</dbReference>
<dbReference type="GO" id="GO:0008360">
    <property type="term" value="P:regulation of cell shape"/>
    <property type="evidence" value="ECO:0007669"/>
    <property type="project" value="UniProtKB-UniRule"/>
</dbReference>
<sequence length="287" mass="31307">MHESTLLSVLRYYRNRAGFTPDEPTVPECDSVAKGAWRDTDMRRWEIRHERKIMFTALTRRLSPKLILFGSLTTFLAAAPAPAPGENREMTRTAAVHAAPAVRPSTAPPPGLQLRTAEPATAAPAPPPVRPAEPHAPIFTVRSILALDHPLAPGEYAWSDEGVPEGRLTVVADLTAERLYVYRGGIEIGRSAIVSGWGDKPTPLGIFPILEKDRDHVSNIYGAPMPFMLRLTWDGISIHGSVVSADYATHGCIGIPDEFASELFARARKGDYVLVTRGWKANGTGRA</sequence>
<keyword evidence="10" id="KW-1185">Reference proteome</keyword>
<keyword evidence="6 7" id="KW-0961">Cell wall biogenesis/degradation</keyword>